<dbReference type="AlphaFoldDB" id="I4A5P2"/>
<dbReference type="RefSeq" id="WP_014792770.1">
    <property type="nucleotide sequence ID" value="NC_018017.1"/>
</dbReference>
<dbReference type="Proteomes" id="UP000006053">
    <property type="component" value="Chromosome"/>
</dbReference>
<name>I4A5P2_DESDJ</name>
<evidence type="ECO:0000313" key="3">
    <source>
        <dbReference type="Proteomes" id="UP000006053"/>
    </source>
</evidence>
<dbReference type="KEGG" id="ddh:Desde_0831"/>
<dbReference type="OrthoDB" id="1807228at2"/>
<reference evidence="2 3" key="2">
    <citation type="journal article" date="2015" name="J. Bacteriol.">
        <title>Genomic, proteomic, and biochemical analysis of the organohalide respiratory pathway in Desulfitobacterium dehalogenans.</title>
        <authorList>
            <person name="Kruse T."/>
            <person name="van de Pas B.A."/>
            <person name="Atteia A."/>
            <person name="Krab K."/>
            <person name="Hagen W.R."/>
            <person name="Goodwin L."/>
            <person name="Chain P."/>
            <person name="Boeren S."/>
            <person name="Maphosa F."/>
            <person name="Schraa G."/>
            <person name="de Vos W.M."/>
            <person name="van der Oost J."/>
            <person name="Smidt H."/>
            <person name="Stams A.J."/>
        </authorList>
    </citation>
    <scope>NUCLEOTIDE SEQUENCE [LARGE SCALE GENOMIC DNA]</scope>
    <source>
        <strain evidence="3">ATCC 51507 / DSM 9161 / JW/IU-DC1</strain>
    </source>
</reference>
<reference evidence="3" key="1">
    <citation type="submission" date="2012-06" db="EMBL/GenBank/DDBJ databases">
        <title>Complete sequence of Desulfitobacterium dehalogenans ATCC 51507.</title>
        <authorList>
            <person name="Lucas S."/>
            <person name="Han J."/>
            <person name="Lapidus A."/>
            <person name="Cheng J.-F."/>
            <person name="Goodwin L."/>
            <person name="Pitluck S."/>
            <person name="Peters L."/>
            <person name="Ovchinnikova G."/>
            <person name="Teshima H."/>
            <person name="Detter J.C."/>
            <person name="Han C."/>
            <person name="Tapia R."/>
            <person name="Land M."/>
            <person name="Hauser L."/>
            <person name="Kyrpides N."/>
            <person name="Ivanova N."/>
            <person name="Pagani I."/>
            <person name="Kruse T."/>
            <person name="de Vos W.M."/>
            <person name="Smidt H."/>
            <person name="Woyke T."/>
        </authorList>
    </citation>
    <scope>NUCLEOTIDE SEQUENCE [LARGE SCALE GENOMIC DNA]</scope>
    <source>
        <strain evidence="3">ATCC 51507 / DSM 9161 / JW/IU-DC1</strain>
    </source>
</reference>
<evidence type="ECO:0000313" key="2">
    <source>
        <dbReference type="EMBL" id="AFL99276.1"/>
    </source>
</evidence>
<accession>I4A5P2</accession>
<sequence length="166" mass="18909">MTKDELINVLITGRTECYVKKSSSYNPYVPGGKYDWDFQVACGNYLFTDSYRGFNPYSGVEYIYVKDQSKPIWSCDYVGYAFSNAGVSEKEIYGFLKKGRSKHLTDCAGNLLADYSFRDGNFDYQTRFSGDLKAILQIEELYYHGTLVGIQTSAGYLKVQERANDI</sequence>
<feature type="domain" description="DUF5680" evidence="1">
    <location>
        <begin position="49"/>
        <end position="156"/>
    </location>
</feature>
<dbReference type="InterPro" id="IPR043735">
    <property type="entry name" value="DUF5680"/>
</dbReference>
<dbReference type="eggNOG" id="ENOG5033UMJ">
    <property type="taxonomic scope" value="Bacteria"/>
</dbReference>
<gene>
    <name evidence="2" type="ordered locus">Desde_0831</name>
</gene>
<protein>
    <recommendedName>
        <fullName evidence="1">DUF5680 domain-containing protein</fullName>
    </recommendedName>
</protein>
<keyword evidence="3" id="KW-1185">Reference proteome</keyword>
<dbReference type="EMBL" id="CP003348">
    <property type="protein sequence ID" value="AFL99276.1"/>
    <property type="molecule type" value="Genomic_DNA"/>
</dbReference>
<organism evidence="2 3">
    <name type="scientific">Desulfitobacterium dehalogenans (strain ATCC 51507 / DSM 9161 / JW/IU-DC1)</name>
    <dbReference type="NCBI Taxonomy" id="756499"/>
    <lineage>
        <taxon>Bacteria</taxon>
        <taxon>Bacillati</taxon>
        <taxon>Bacillota</taxon>
        <taxon>Clostridia</taxon>
        <taxon>Eubacteriales</taxon>
        <taxon>Desulfitobacteriaceae</taxon>
        <taxon>Desulfitobacterium</taxon>
    </lineage>
</organism>
<dbReference type="Pfam" id="PF18931">
    <property type="entry name" value="DUF5680"/>
    <property type="match status" value="1"/>
</dbReference>
<dbReference type="STRING" id="756499.Desde_0831"/>
<dbReference type="HOGENOM" id="CLU_133320_0_0_9"/>
<evidence type="ECO:0000259" key="1">
    <source>
        <dbReference type="Pfam" id="PF18931"/>
    </source>
</evidence>
<proteinExistence type="predicted"/>